<evidence type="ECO:0000313" key="7">
    <source>
        <dbReference type="Proteomes" id="UP000618818"/>
    </source>
</evidence>
<dbReference type="SUPFAM" id="SSF56300">
    <property type="entry name" value="Metallo-dependent phosphatases"/>
    <property type="match status" value="1"/>
</dbReference>
<dbReference type="PROSITE" id="PS51318">
    <property type="entry name" value="TAT"/>
    <property type="match status" value="1"/>
</dbReference>
<comment type="caution">
    <text evidence="6">The sequence shown here is derived from an EMBL/GenBank/DDBJ whole genome shotgun (WGS) entry which is preliminary data.</text>
</comment>
<dbReference type="Proteomes" id="UP000618818">
    <property type="component" value="Unassembled WGS sequence"/>
</dbReference>
<dbReference type="SUPFAM" id="SSF53649">
    <property type="entry name" value="Alkaline phosphatase-like"/>
    <property type="match status" value="1"/>
</dbReference>
<accession>A0ABR8NE04</accession>
<dbReference type="InterPro" id="IPR004843">
    <property type="entry name" value="Calcineurin-like_PHP"/>
</dbReference>
<dbReference type="PANTHER" id="PTHR11575">
    <property type="entry name" value="5'-NUCLEOTIDASE-RELATED"/>
    <property type="match status" value="1"/>
</dbReference>
<dbReference type="Gene3D" id="3.90.780.10">
    <property type="entry name" value="5'-Nucleotidase, C-terminal domain"/>
    <property type="match status" value="1"/>
</dbReference>
<feature type="region of interest" description="Disordered" evidence="2">
    <location>
        <begin position="32"/>
        <end position="51"/>
    </location>
</feature>
<evidence type="ECO:0000256" key="2">
    <source>
        <dbReference type="SAM" id="MobiDB-lite"/>
    </source>
</evidence>
<keyword evidence="7" id="KW-1185">Reference proteome</keyword>
<dbReference type="Gene3D" id="3.40.720.10">
    <property type="entry name" value="Alkaline Phosphatase, subunit A"/>
    <property type="match status" value="2"/>
</dbReference>
<dbReference type="InterPro" id="IPR017850">
    <property type="entry name" value="Alkaline_phosphatase_core_sf"/>
</dbReference>
<evidence type="ECO:0000259" key="4">
    <source>
        <dbReference type="Pfam" id="PF00149"/>
    </source>
</evidence>
<feature type="domain" description="5'-Nucleotidase C-terminal" evidence="5">
    <location>
        <begin position="1040"/>
        <end position="1210"/>
    </location>
</feature>
<keyword evidence="1 3" id="KW-0732">Signal</keyword>
<evidence type="ECO:0000256" key="3">
    <source>
        <dbReference type="SAM" id="SignalP"/>
    </source>
</evidence>
<dbReference type="Pfam" id="PF00149">
    <property type="entry name" value="Metallophos"/>
    <property type="match status" value="1"/>
</dbReference>
<dbReference type="RefSeq" id="WP_191195947.1">
    <property type="nucleotide sequence ID" value="NZ_JACXYZ010000002.1"/>
</dbReference>
<dbReference type="Pfam" id="PF02872">
    <property type="entry name" value="5_nucleotid_C"/>
    <property type="match status" value="1"/>
</dbReference>
<feature type="chain" id="PRO_5046383654" evidence="3">
    <location>
        <begin position="25"/>
        <end position="1247"/>
    </location>
</feature>
<dbReference type="InterPro" id="IPR029052">
    <property type="entry name" value="Metallo-depent_PP-like"/>
</dbReference>
<reference evidence="6 7" key="1">
    <citation type="submission" date="2020-09" db="EMBL/GenBank/DDBJ databases">
        <title>novel species in genus Nocardioides.</title>
        <authorList>
            <person name="Zhang G."/>
        </authorList>
    </citation>
    <scope>NUCLEOTIDE SEQUENCE [LARGE SCALE GENOMIC DNA]</scope>
    <source>
        <strain evidence="6 7">KCTC 39551</strain>
    </source>
</reference>
<dbReference type="InterPro" id="IPR006311">
    <property type="entry name" value="TAT_signal"/>
</dbReference>
<dbReference type="Pfam" id="PF01663">
    <property type="entry name" value="Phosphodiest"/>
    <property type="match status" value="1"/>
</dbReference>
<sequence>MNRRDRRPVVVAAALALVAPAAVAALTVGTPAASAHKGGGHHPSPPSTSGKAVFFASDGLRQDLVEKYADQGAMPTMRKFLKNGVKARGDGMLTQAPPNTGAGWYTMATGAWPGVTGSTNNTFHKNGDPFGTTRTAAFDPGVLQAESIAQAAERGGLKVAQMEWAGGRNASIQGPTIDFQTFSSGRGVATNFIGQKGDVLFDDAPFIASFGLQFDHPAGYAGRDPFPAAAPTPATGWTGVPTSYSPAQEMRMRVLDGTVDKYGLNAYIYDSRNDGRTKYDRVLFSPTKNGADAVGDLKQGQWADVKVKIVGGALAGKTAGMLVKVETLSPDLSRVRLFHTSVSRAIASWPTWPGEPGYTEFDEYLAAEFPTSTAADFAILEAGVTSEETYVQQGLYWSTGHWPMLEYIAETYEPDLLMVGMPTTDEFQHQFLGLISKRLPNGAANPAYDDVDLDGVKDGRVKERSAFIREAYQESDQTLRLARSLVGKNPTTFVGSDHGFAPQFLAIDASLPLVEMGLLSRPQTSNCRTATGETIGKAKACWAGGALQVYLNLAGRDPAGGGLQQVAAADEASTVAAIKAKYLGLTDPNDWTHDGNPEGWKVIDRAFTKAESRYIPNGPGSTADMAHPTRTGDLVVFSYPPYQFDAETPGTLVAPSHFFGQHGYVPDVQNLAANVNMRATFIAGGKGVGHGTVDARSIDLAPTLAFLLGIPEPQHSQGKVLLDVSDQGKKYTPVPIVGLNDFHGQLDPTTRAYDAGINARVGGASFLATMFDEDLSTLPGQGLILAGGDNVGASPPNSALLEDMPAIDVENAWGLDATSYGNHEFDYGVARLLEHQARADFPFLATNIVDEDTGEAPDWVTPSAVFRVNGVKVGVIGAGLEGTPELVAAGATEGLEFLDEGPRIKAESERLSRLGVKVQVVVIHEGTALGANPVGTTPGVPWEGPIIGIADELQDTTVDAMIVGHTHRVSNLMRGDILITEGINAGASYSVLQLMVRNGDVAWAGGATRVAKTLGVTGRPDVQAIVDQANAETAVLRNQVIGTQANDILRAPTRLLESEMGNMVADAMRGKYPGIDAAFTNSGGLRQDIVCSPPSAGEAPCEVTWGEMFAVLPFGNRTTLLTLTGAQLRQAFLNGFSPVCNTSIATGRFPQVSGLRATFHCEGTTPVVDGMWKTPDGIGGTQTPITDGDSIRLVTNDFMFTGGDGYTVFAGGTDVQQPGDDLMQIATDYVTANSPVDPQVEGRLTQN</sequence>
<proteinExistence type="predicted"/>
<dbReference type="PANTHER" id="PTHR11575:SF24">
    <property type="entry name" value="5'-NUCLEOTIDASE"/>
    <property type="match status" value="1"/>
</dbReference>
<evidence type="ECO:0000256" key="1">
    <source>
        <dbReference type="ARBA" id="ARBA00022729"/>
    </source>
</evidence>
<organism evidence="6 7">
    <name type="scientific">Nocardioides cavernae</name>
    <dbReference type="NCBI Taxonomy" id="1921566"/>
    <lineage>
        <taxon>Bacteria</taxon>
        <taxon>Bacillati</taxon>
        <taxon>Actinomycetota</taxon>
        <taxon>Actinomycetes</taxon>
        <taxon>Propionibacteriales</taxon>
        <taxon>Nocardioidaceae</taxon>
        <taxon>Nocardioides</taxon>
    </lineage>
</organism>
<dbReference type="EMBL" id="JACXYZ010000002">
    <property type="protein sequence ID" value="MBD3926110.1"/>
    <property type="molecule type" value="Genomic_DNA"/>
</dbReference>
<dbReference type="PRINTS" id="PR01607">
    <property type="entry name" value="APYRASEFAMLY"/>
</dbReference>
<feature type="signal peptide" evidence="3">
    <location>
        <begin position="1"/>
        <end position="24"/>
    </location>
</feature>
<dbReference type="SUPFAM" id="SSF55816">
    <property type="entry name" value="5'-nucleotidase (syn. UDP-sugar hydrolase), C-terminal domain"/>
    <property type="match status" value="1"/>
</dbReference>
<protein>
    <submittedName>
        <fullName evidence="6">5'-nucleotidase C-terminal domain-containing protein</fullName>
    </submittedName>
</protein>
<dbReference type="InterPro" id="IPR036907">
    <property type="entry name" value="5'-Nucleotdase_C_sf"/>
</dbReference>
<name>A0ABR8NE04_9ACTN</name>
<evidence type="ECO:0000259" key="5">
    <source>
        <dbReference type="Pfam" id="PF02872"/>
    </source>
</evidence>
<evidence type="ECO:0000313" key="6">
    <source>
        <dbReference type="EMBL" id="MBD3926110.1"/>
    </source>
</evidence>
<dbReference type="InterPro" id="IPR002591">
    <property type="entry name" value="Phosphodiest/P_Trfase"/>
</dbReference>
<gene>
    <name evidence="6" type="ORF">IEZ26_15910</name>
</gene>
<feature type="domain" description="Calcineurin-like phosphoesterase" evidence="4">
    <location>
        <begin position="735"/>
        <end position="968"/>
    </location>
</feature>
<dbReference type="InterPro" id="IPR006179">
    <property type="entry name" value="5_nucleotidase/apyrase"/>
</dbReference>
<dbReference type="Gene3D" id="3.60.21.10">
    <property type="match status" value="1"/>
</dbReference>
<dbReference type="InterPro" id="IPR008334">
    <property type="entry name" value="5'-Nucleotdase_C"/>
</dbReference>